<proteinExistence type="predicted"/>
<name>A0A160VJH5_9ZZZZ</name>
<dbReference type="Gene3D" id="3.90.850.10">
    <property type="entry name" value="Fumarylacetoacetase-like, C-terminal domain"/>
    <property type="match status" value="1"/>
</dbReference>
<dbReference type="PANTHER" id="PTHR11820">
    <property type="entry name" value="ACYLPYRUVASE"/>
    <property type="match status" value="1"/>
</dbReference>
<dbReference type="PANTHER" id="PTHR11820:SF7">
    <property type="entry name" value="ACYLPYRUVASE FAHD1, MITOCHONDRIAL"/>
    <property type="match status" value="1"/>
</dbReference>
<organism evidence="3">
    <name type="scientific">hydrothermal vent metagenome</name>
    <dbReference type="NCBI Taxonomy" id="652676"/>
    <lineage>
        <taxon>unclassified sequences</taxon>
        <taxon>metagenomes</taxon>
        <taxon>ecological metagenomes</taxon>
    </lineage>
</organism>
<dbReference type="Pfam" id="PF01557">
    <property type="entry name" value="FAA_hydrolase"/>
    <property type="match status" value="1"/>
</dbReference>
<dbReference type="InterPro" id="IPR036663">
    <property type="entry name" value="Fumarylacetoacetase_C_sf"/>
</dbReference>
<evidence type="ECO:0000313" key="3">
    <source>
        <dbReference type="EMBL" id="CUV10489.1"/>
    </source>
</evidence>
<gene>
    <name evidence="3" type="ORF">MGWOODY_Mmi985</name>
</gene>
<dbReference type="AlphaFoldDB" id="A0A160VJH5"/>
<protein>
    <submittedName>
        <fullName evidence="3">Fumarylacetoacetate hydrolase family protein</fullName>
    </submittedName>
</protein>
<dbReference type="EMBL" id="FAXC01000422">
    <property type="protein sequence ID" value="CUV10489.1"/>
    <property type="molecule type" value="Genomic_DNA"/>
</dbReference>
<dbReference type="GO" id="GO:0018773">
    <property type="term" value="F:acetylpyruvate hydrolase activity"/>
    <property type="evidence" value="ECO:0007669"/>
    <property type="project" value="TreeGrafter"/>
</dbReference>
<keyword evidence="1" id="KW-0479">Metal-binding</keyword>
<feature type="domain" description="Fumarylacetoacetase-like C-terminal" evidence="2">
    <location>
        <begin position="22"/>
        <end position="209"/>
    </location>
</feature>
<evidence type="ECO:0000259" key="2">
    <source>
        <dbReference type="Pfam" id="PF01557"/>
    </source>
</evidence>
<dbReference type="InterPro" id="IPR011234">
    <property type="entry name" value="Fumarylacetoacetase-like_C"/>
</dbReference>
<evidence type="ECO:0000256" key="1">
    <source>
        <dbReference type="ARBA" id="ARBA00022723"/>
    </source>
</evidence>
<dbReference type="GO" id="GO:0046872">
    <property type="term" value="F:metal ion binding"/>
    <property type="evidence" value="ECO:0007669"/>
    <property type="project" value="UniProtKB-KW"/>
</dbReference>
<accession>A0A160VJH5</accession>
<dbReference type="SUPFAM" id="SSF56529">
    <property type="entry name" value="FAH"/>
    <property type="match status" value="1"/>
</dbReference>
<reference evidence="3" key="1">
    <citation type="submission" date="2015-10" db="EMBL/GenBank/DDBJ databases">
        <authorList>
            <person name="Gilbert D.G."/>
        </authorList>
    </citation>
    <scope>NUCLEOTIDE SEQUENCE</scope>
</reference>
<sequence>MPNNNDNFSVVLANNQIPVRNIYAVGRNYPAHAKEMGSAVNNEPVFFQKSLTSLHTGAKIIIPRDRNIHHELEVVVLVGNPGEFIDENTAIDHVAGLALGLDLTDRDLQNALKKQSLPWFLSKSFKGSAVVSEFRMKTDGLWEKEFWLKRNEIIVQLGKMDQMVFPITKLIEYLSAKMPLLEGDLIFTGTPQGVGPIKRGDNLELGVAQETLMEIEVA</sequence>
<keyword evidence="3" id="KW-0378">Hydrolase</keyword>